<comment type="similarity">
    <text evidence="1">Belongs to the leucine-binding protein family.</text>
</comment>
<dbReference type="Gene3D" id="3.40.50.2300">
    <property type="match status" value="2"/>
</dbReference>
<evidence type="ECO:0000259" key="6">
    <source>
        <dbReference type="Pfam" id="PF13458"/>
    </source>
</evidence>
<gene>
    <name evidence="7" type="ORF">FJZ00_00995</name>
</gene>
<evidence type="ECO:0000256" key="2">
    <source>
        <dbReference type="ARBA" id="ARBA00022448"/>
    </source>
</evidence>
<feature type="signal peptide" evidence="5">
    <location>
        <begin position="1"/>
        <end position="23"/>
    </location>
</feature>
<keyword evidence="2" id="KW-0813">Transport</keyword>
<evidence type="ECO:0000256" key="3">
    <source>
        <dbReference type="ARBA" id="ARBA00022729"/>
    </source>
</evidence>
<evidence type="ECO:0000256" key="4">
    <source>
        <dbReference type="ARBA" id="ARBA00022970"/>
    </source>
</evidence>
<name>A0A937X0G6_9BACT</name>
<dbReference type="InterPro" id="IPR028082">
    <property type="entry name" value="Peripla_BP_I"/>
</dbReference>
<dbReference type="InterPro" id="IPR000709">
    <property type="entry name" value="Leu_Ile_Val-bd"/>
</dbReference>
<sequence length="368" mass="38511">MRRFVTALIATAALTSLGMPASAADGVKIGVAAPLTGALAKMGADIRNGADLAVQEINARGGIKGQKVSLIIGDDKGDPREGITVANKLVQTGVLGVVGHLNSGISIPASKEVYSPAKVTMITPASTNPELTERGLKNVFRTIGRDDQQGKDAADYALKAGYKIAVVLHNKNAYGQGLADVFKKNYENGGGKVLMFDGIQTGDKDFTPVLTRVKAQKPDLVFFGGEYQDGGLLVAQARKIGLKAPLMGGDGLFDSLFIKLAGKKAAEGSIVTFPPFDKAGAFAKTYKGKYGAEPGAYSGYSYDAAKVLLDAIAKAPKADRVSVMAQVGKTRSFKGVTGTITFNGKGDQPGFKFGVWRVQGGDFQLVTK</sequence>
<dbReference type="InterPro" id="IPR028081">
    <property type="entry name" value="Leu-bd"/>
</dbReference>
<evidence type="ECO:0000313" key="8">
    <source>
        <dbReference type="Proteomes" id="UP000703893"/>
    </source>
</evidence>
<feature type="domain" description="Leucine-binding protein" evidence="6">
    <location>
        <begin position="27"/>
        <end position="361"/>
    </location>
</feature>
<proteinExistence type="inferred from homology"/>
<dbReference type="EMBL" id="VGJX01000030">
    <property type="protein sequence ID" value="MBM3273699.1"/>
    <property type="molecule type" value="Genomic_DNA"/>
</dbReference>
<evidence type="ECO:0000256" key="1">
    <source>
        <dbReference type="ARBA" id="ARBA00010062"/>
    </source>
</evidence>
<protein>
    <submittedName>
        <fullName evidence="7">Branched-chain amino acid ABC transporter substrate-binding protein</fullName>
    </submittedName>
</protein>
<dbReference type="CDD" id="cd06342">
    <property type="entry name" value="PBP1_ABC_LIVBP-like"/>
    <property type="match status" value="1"/>
</dbReference>
<keyword evidence="3 5" id="KW-0732">Signal</keyword>
<dbReference type="SUPFAM" id="SSF53822">
    <property type="entry name" value="Periplasmic binding protein-like I"/>
    <property type="match status" value="1"/>
</dbReference>
<dbReference type="GO" id="GO:0006865">
    <property type="term" value="P:amino acid transport"/>
    <property type="evidence" value="ECO:0007669"/>
    <property type="project" value="UniProtKB-KW"/>
</dbReference>
<accession>A0A937X0G6</accession>
<dbReference type="Proteomes" id="UP000703893">
    <property type="component" value="Unassembled WGS sequence"/>
</dbReference>
<evidence type="ECO:0000256" key="5">
    <source>
        <dbReference type="SAM" id="SignalP"/>
    </source>
</evidence>
<comment type="caution">
    <text evidence="7">The sequence shown here is derived from an EMBL/GenBank/DDBJ whole genome shotgun (WGS) entry which is preliminary data.</text>
</comment>
<organism evidence="7 8">
    <name type="scientific">Candidatus Tanganyikabacteria bacterium</name>
    <dbReference type="NCBI Taxonomy" id="2961651"/>
    <lineage>
        <taxon>Bacteria</taxon>
        <taxon>Bacillati</taxon>
        <taxon>Candidatus Sericytochromatia</taxon>
        <taxon>Candidatus Tanganyikabacteria</taxon>
    </lineage>
</organism>
<dbReference type="Pfam" id="PF13458">
    <property type="entry name" value="Peripla_BP_6"/>
    <property type="match status" value="1"/>
</dbReference>
<dbReference type="PANTHER" id="PTHR47151">
    <property type="entry name" value="LEU/ILE/VAL-BINDING ABC TRANSPORTER SUBUNIT"/>
    <property type="match status" value="1"/>
</dbReference>
<feature type="chain" id="PRO_5037161062" evidence="5">
    <location>
        <begin position="24"/>
        <end position="368"/>
    </location>
</feature>
<evidence type="ECO:0000313" key="7">
    <source>
        <dbReference type="EMBL" id="MBM3273699.1"/>
    </source>
</evidence>
<dbReference type="PRINTS" id="PR00337">
    <property type="entry name" value="LEUILEVALBP"/>
</dbReference>
<dbReference type="PANTHER" id="PTHR47151:SF2">
    <property type="entry name" value="AMINO ACID BINDING PROTEIN"/>
    <property type="match status" value="1"/>
</dbReference>
<reference evidence="7 8" key="1">
    <citation type="submission" date="2019-03" db="EMBL/GenBank/DDBJ databases">
        <title>Lake Tanganyika Metagenome-Assembled Genomes (MAGs).</title>
        <authorList>
            <person name="Tran P."/>
        </authorList>
    </citation>
    <scope>NUCLEOTIDE SEQUENCE [LARGE SCALE GENOMIC DNA]</scope>
    <source>
        <strain evidence="7">K_DeepCast_65m_m2_236</strain>
    </source>
</reference>
<dbReference type="AlphaFoldDB" id="A0A937X0G6"/>
<keyword evidence="4" id="KW-0029">Amino-acid transport</keyword>